<evidence type="ECO:0000313" key="2">
    <source>
        <dbReference type="EMBL" id="MEQ2554580.1"/>
    </source>
</evidence>
<organism evidence="2 3">
    <name type="scientific">Lachnospira intestinalis</name>
    <dbReference type="NCBI Taxonomy" id="3133158"/>
    <lineage>
        <taxon>Bacteria</taxon>
        <taxon>Bacillati</taxon>
        <taxon>Bacillota</taxon>
        <taxon>Clostridia</taxon>
        <taxon>Lachnospirales</taxon>
        <taxon>Lachnospiraceae</taxon>
        <taxon>Lachnospira</taxon>
    </lineage>
</organism>
<evidence type="ECO:0000259" key="1">
    <source>
        <dbReference type="Pfam" id="PF04071"/>
    </source>
</evidence>
<reference evidence="2" key="1">
    <citation type="submission" date="2024-03" db="EMBL/GenBank/DDBJ databases">
        <title>Human intestinal bacterial collection.</title>
        <authorList>
            <person name="Pauvert C."/>
            <person name="Hitch T.C.A."/>
            <person name="Clavel T."/>
        </authorList>
    </citation>
    <scope>NUCLEOTIDE SEQUENCE [LARGE SCALE GENOMIC DNA]</scope>
    <source>
        <strain evidence="2">CLA-AA-H89B</strain>
    </source>
</reference>
<protein>
    <submittedName>
        <fullName evidence="2">Cysteine-rich small domain-containing protein</fullName>
    </submittedName>
</protein>
<comment type="caution">
    <text evidence="2">The sequence shown here is derived from an EMBL/GenBank/DDBJ whole genome shotgun (WGS) entry which is preliminary data.</text>
</comment>
<dbReference type="EMBL" id="JBBMFS010000004">
    <property type="protein sequence ID" value="MEQ2554580.1"/>
    <property type="molecule type" value="Genomic_DNA"/>
</dbReference>
<name>A0ABV1H4E4_9FIRM</name>
<dbReference type="Pfam" id="PF04071">
    <property type="entry name" value="zf-like"/>
    <property type="match status" value="1"/>
</dbReference>
<accession>A0ABV1H4E4</accession>
<sequence>MENSYRYFKNEKCKYFPCHKVEKETDFNCLFCYCPLNQYEDCPGNPHFIVRESGKKIKDCTYCTFPHQPENYEKVVRFLSEKMK</sequence>
<keyword evidence="3" id="KW-1185">Reference proteome</keyword>
<feature type="domain" description="Cysteine-rich small" evidence="1">
    <location>
        <begin position="5"/>
        <end position="83"/>
    </location>
</feature>
<proteinExistence type="predicted"/>
<evidence type="ECO:0000313" key="3">
    <source>
        <dbReference type="Proteomes" id="UP001546774"/>
    </source>
</evidence>
<dbReference type="InterPro" id="IPR007212">
    <property type="entry name" value="Zf-like"/>
</dbReference>
<gene>
    <name evidence="2" type="ORF">WMO37_06030</name>
</gene>
<dbReference type="Proteomes" id="UP001546774">
    <property type="component" value="Unassembled WGS sequence"/>
</dbReference>